<dbReference type="InterPro" id="IPR024083">
    <property type="entry name" value="Fumarase/histidase_N"/>
</dbReference>
<feature type="binding site" evidence="4">
    <location>
        <position position="187"/>
    </location>
    <ligand>
        <name>substrate</name>
    </ligand>
</feature>
<dbReference type="FunFam" id="1.20.200.10:FF:000001">
    <property type="entry name" value="Fumarate hydratase, mitochondrial"/>
    <property type="match status" value="1"/>
</dbReference>
<dbReference type="InterPro" id="IPR000362">
    <property type="entry name" value="Fumarate_lyase_fam"/>
</dbReference>
<dbReference type="NCBIfam" id="TIGR00979">
    <property type="entry name" value="fumC_II"/>
    <property type="match status" value="1"/>
</dbReference>
<keyword evidence="8" id="KW-1185">Reference proteome</keyword>
<dbReference type="UniPathway" id="UPA00223">
    <property type="reaction ID" value="UER01007"/>
</dbReference>
<dbReference type="NCBIfam" id="NF008909">
    <property type="entry name" value="PRK12273.1"/>
    <property type="match status" value="1"/>
</dbReference>
<dbReference type="Gene3D" id="1.10.275.10">
    <property type="entry name" value="Fumarase/aspartase (N-terminal domain)"/>
    <property type="match status" value="1"/>
</dbReference>
<sequence length="464" mass="49382">MADTRTETDSFGPLEVPSDKYWGAQTQRSIMNFPIGWEKQPVAIVRALGVIKQACAMQNKATGKMDAKIADAVIQAASEVVAGKFDDNFPLVVWQTGSGTQSNMNSNEVIANRAIEILGGVIGSKDPVHPNDHCNMGQSSNDTFPTAMHIAAAMTVRDVLLPGLTKLAEGLEAKSEEFKDIIKIGRTHTQDATPLTLGQEFGGYAHQIRQGIARVEAALPGIYELAQGGTAVGTGLNTQNGWGEAVASNMAQITGLPFVTAPNKFEALAAHDAMVFMSGALATVAGSMYKIANDIRFLGSGPRSGLGELILPENEPGSSIMPGKVNPTQAEAMTQVAAHVMGNNAAMTFAGSQGHFELNVYNPMMSYNLLQSMQLLGDVADSFTERMLNGIQANEPRIEKLMKESLMLVTALAPTIGYDNATKVAKTAHKNGTTLKEEAIALGFVDEATFDAVVRPEQMIGPKD</sequence>
<keyword evidence="3 4" id="KW-0456">Lyase</keyword>
<dbReference type="RefSeq" id="WP_093321270.1">
    <property type="nucleotide sequence ID" value="NZ_FOSZ01000001.1"/>
</dbReference>
<dbReference type="PANTHER" id="PTHR11444:SF1">
    <property type="entry name" value="FUMARATE HYDRATASE, MITOCHONDRIAL"/>
    <property type="match status" value="1"/>
</dbReference>
<dbReference type="InterPro" id="IPR022761">
    <property type="entry name" value="Fumarate_lyase_N"/>
</dbReference>
<proteinExistence type="inferred from homology"/>
<dbReference type="GO" id="GO:0005737">
    <property type="term" value="C:cytoplasm"/>
    <property type="evidence" value="ECO:0007669"/>
    <property type="project" value="UniProtKB-SubCell"/>
</dbReference>
<comment type="subunit">
    <text evidence="4">Homotetramer.</text>
</comment>
<feature type="active site" description="Proton donor/acceptor" evidence="4">
    <location>
        <position position="188"/>
    </location>
</feature>
<feature type="binding site" description="in site B" evidence="4">
    <location>
        <begin position="129"/>
        <end position="132"/>
    </location>
    <ligand>
        <name>substrate</name>
    </ligand>
</feature>
<evidence type="ECO:0000256" key="4">
    <source>
        <dbReference type="HAMAP-Rule" id="MF_00743"/>
    </source>
</evidence>
<feature type="binding site" evidence="4">
    <location>
        <begin position="324"/>
        <end position="326"/>
    </location>
    <ligand>
        <name>substrate</name>
    </ligand>
</feature>
<dbReference type="PROSITE" id="PS00163">
    <property type="entry name" value="FUMARATE_LYASES"/>
    <property type="match status" value="1"/>
</dbReference>
<dbReference type="EC" id="4.2.1.2" evidence="4"/>
<organism evidence="7 8">
    <name type="scientific">Shimia haliotis</name>
    <dbReference type="NCBI Taxonomy" id="1280847"/>
    <lineage>
        <taxon>Bacteria</taxon>
        <taxon>Pseudomonadati</taxon>
        <taxon>Pseudomonadota</taxon>
        <taxon>Alphaproteobacteria</taxon>
        <taxon>Rhodobacterales</taxon>
        <taxon>Roseobacteraceae</taxon>
    </lineage>
</organism>
<accession>A0A1I4AUS9</accession>
<dbReference type="InterPro" id="IPR020557">
    <property type="entry name" value="Fumarate_lyase_CS"/>
</dbReference>
<comment type="similarity">
    <text evidence="1 4">Belongs to the class-II fumarase/aspartase family. Fumarase subfamily.</text>
</comment>
<feature type="binding site" evidence="4">
    <location>
        <begin position="98"/>
        <end position="100"/>
    </location>
    <ligand>
        <name>substrate</name>
    </ligand>
</feature>
<dbReference type="GO" id="GO:0006106">
    <property type="term" value="P:fumarate metabolic process"/>
    <property type="evidence" value="ECO:0007669"/>
    <property type="project" value="InterPro"/>
</dbReference>
<dbReference type="Pfam" id="PF10415">
    <property type="entry name" value="FumaraseC_C"/>
    <property type="match status" value="1"/>
</dbReference>
<comment type="miscellaneous">
    <text evidence="4">There are 2 substrate-binding sites: the catalytic A site, and the non-catalytic B site that may play a role in the transfer of substrate or product between the active site and the solvent. Alternatively, the B site may bind allosteric effectors.</text>
</comment>
<dbReference type="FunFam" id="1.10.275.10:FF:000001">
    <property type="entry name" value="Fumarate hydratase, mitochondrial"/>
    <property type="match status" value="1"/>
</dbReference>
<dbReference type="SUPFAM" id="SSF48557">
    <property type="entry name" value="L-aspartase-like"/>
    <property type="match status" value="1"/>
</dbReference>
<feature type="domain" description="Fumarate lyase N-terminal" evidence="5">
    <location>
        <begin position="13"/>
        <end position="342"/>
    </location>
</feature>
<name>A0A1I4AUS9_9RHOB</name>
<dbReference type="HAMAP" id="MF_00743">
    <property type="entry name" value="FumaraseC"/>
    <property type="match status" value="1"/>
</dbReference>
<dbReference type="GO" id="GO:0006108">
    <property type="term" value="P:malate metabolic process"/>
    <property type="evidence" value="ECO:0007669"/>
    <property type="project" value="TreeGrafter"/>
</dbReference>
<dbReference type="Gene3D" id="1.10.40.30">
    <property type="entry name" value="Fumarase/aspartase (C-terminal domain)"/>
    <property type="match status" value="1"/>
</dbReference>
<feature type="binding site" evidence="4">
    <location>
        <position position="319"/>
    </location>
    <ligand>
        <name>substrate</name>
    </ligand>
</feature>
<evidence type="ECO:0000259" key="6">
    <source>
        <dbReference type="Pfam" id="PF10415"/>
    </source>
</evidence>
<dbReference type="InterPro" id="IPR018951">
    <property type="entry name" value="Fumarase_C_C"/>
</dbReference>
<comment type="subcellular location">
    <subcellularLocation>
        <location evidence="4">Cytoplasm</location>
    </subcellularLocation>
</comment>
<dbReference type="Proteomes" id="UP000198851">
    <property type="component" value="Unassembled WGS sequence"/>
</dbReference>
<feature type="site" description="Important for catalytic activity" evidence="4">
    <location>
        <position position="331"/>
    </location>
</feature>
<evidence type="ECO:0000313" key="7">
    <source>
        <dbReference type="EMBL" id="SFK60063.1"/>
    </source>
</evidence>
<dbReference type="FunFam" id="1.10.40.30:FF:000002">
    <property type="entry name" value="Fumarate hydratase class II"/>
    <property type="match status" value="1"/>
</dbReference>
<dbReference type="InterPro" id="IPR008948">
    <property type="entry name" value="L-Aspartase-like"/>
</dbReference>
<keyword evidence="2 4" id="KW-0816">Tricarboxylic acid cycle</keyword>
<dbReference type="Gene3D" id="1.20.200.10">
    <property type="entry name" value="Fumarase/aspartase (Central domain)"/>
    <property type="match status" value="1"/>
</dbReference>
<evidence type="ECO:0000256" key="2">
    <source>
        <dbReference type="ARBA" id="ARBA00022532"/>
    </source>
</evidence>
<dbReference type="AlphaFoldDB" id="A0A1I4AUS9"/>
<comment type="catalytic activity">
    <reaction evidence="4">
        <text>(S)-malate = fumarate + H2O</text>
        <dbReference type="Rhea" id="RHEA:12460"/>
        <dbReference type="ChEBI" id="CHEBI:15377"/>
        <dbReference type="ChEBI" id="CHEBI:15589"/>
        <dbReference type="ChEBI" id="CHEBI:29806"/>
        <dbReference type="EC" id="4.2.1.2"/>
    </reaction>
</comment>
<comment type="function">
    <text evidence="4">Involved in the TCA cycle. Catalyzes the stereospecific interconversion of fumarate to L-malate.</text>
</comment>
<dbReference type="PANTHER" id="PTHR11444">
    <property type="entry name" value="ASPARTATEAMMONIA/ARGININOSUCCINATE/ADENYLOSUCCINATE LYASE"/>
    <property type="match status" value="1"/>
</dbReference>
<dbReference type="GO" id="GO:0006099">
    <property type="term" value="P:tricarboxylic acid cycle"/>
    <property type="evidence" value="ECO:0007669"/>
    <property type="project" value="UniProtKB-UniRule"/>
</dbReference>
<dbReference type="CDD" id="cd01362">
    <property type="entry name" value="Fumarase_classII"/>
    <property type="match status" value="1"/>
</dbReference>
<dbReference type="STRING" id="1280847.SAMN04488036_101608"/>
<gene>
    <name evidence="4" type="primary">fumC</name>
    <name evidence="7" type="ORF">SAMN04488036_101608</name>
</gene>
<keyword evidence="4" id="KW-0963">Cytoplasm</keyword>
<dbReference type="InterPro" id="IPR005677">
    <property type="entry name" value="Fum_hydII"/>
</dbReference>
<comment type="pathway">
    <text evidence="4">Carbohydrate metabolism; tricarboxylic acid cycle; (S)-malate from fumarate: step 1/1.</text>
</comment>
<dbReference type="PRINTS" id="PR00149">
    <property type="entry name" value="FUMRATELYASE"/>
</dbReference>
<dbReference type="EMBL" id="FOSZ01000001">
    <property type="protein sequence ID" value="SFK60063.1"/>
    <property type="molecule type" value="Genomic_DNA"/>
</dbReference>
<evidence type="ECO:0000256" key="3">
    <source>
        <dbReference type="ARBA" id="ARBA00023239"/>
    </source>
</evidence>
<feature type="binding site" evidence="4">
    <location>
        <begin position="139"/>
        <end position="141"/>
    </location>
    <ligand>
        <name>substrate</name>
    </ligand>
</feature>
<evidence type="ECO:0000259" key="5">
    <source>
        <dbReference type="Pfam" id="PF00206"/>
    </source>
</evidence>
<dbReference type="GO" id="GO:0004333">
    <property type="term" value="F:fumarate hydratase activity"/>
    <property type="evidence" value="ECO:0007669"/>
    <property type="project" value="UniProtKB-UniRule"/>
</dbReference>
<feature type="domain" description="Fumarase C C-terminal" evidence="6">
    <location>
        <begin position="408"/>
        <end position="460"/>
    </location>
</feature>
<evidence type="ECO:0000313" key="8">
    <source>
        <dbReference type="Proteomes" id="UP000198851"/>
    </source>
</evidence>
<feature type="active site" evidence="4">
    <location>
        <position position="318"/>
    </location>
</feature>
<reference evidence="8" key="1">
    <citation type="submission" date="2016-10" db="EMBL/GenBank/DDBJ databases">
        <authorList>
            <person name="Varghese N."/>
            <person name="Submissions S."/>
        </authorList>
    </citation>
    <scope>NUCLEOTIDE SEQUENCE [LARGE SCALE GENOMIC DNA]</scope>
    <source>
        <strain evidence="8">DSM 28453</strain>
    </source>
</reference>
<protein>
    <recommendedName>
        <fullName evidence="4">Fumarate hydratase class II</fullName>
        <shortName evidence="4">Fumarase C</shortName>
        <ecNumber evidence="4">4.2.1.2</ecNumber>
    </recommendedName>
    <alternativeName>
        <fullName evidence="4">Aerobic fumarase</fullName>
    </alternativeName>
    <alternativeName>
        <fullName evidence="4">Iron-independent fumarase</fullName>
    </alternativeName>
</protein>
<dbReference type="Pfam" id="PF00206">
    <property type="entry name" value="Lyase_1"/>
    <property type="match status" value="1"/>
</dbReference>
<evidence type="ECO:0000256" key="1">
    <source>
        <dbReference type="ARBA" id="ARBA00009084"/>
    </source>
</evidence>
<dbReference type="OrthoDB" id="9802809at2"/>